<dbReference type="AlphaFoldDB" id="A0A662D7G3"/>
<evidence type="ECO:0000313" key="1">
    <source>
        <dbReference type="EMBL" id="RLE09827.1"/>
    </source>
</evidence>
<feature type="non-terminal residue" evidence="1">
    <location>
        <position position="1"/>
    </location>
</feature>
<comment type="caution">
    <text evidence="1">The sequence shown here is derived from an EMBL/GenBank/DDBJ whole genome shotgun (WGS) entry which is preliminary data.</text>
</comment>
<dbReference type="Proteomes" id="UP000280417">
    <property type="component" value="Unassembled WGS sequence"/>
</dbReference>
<accession>A0A662D7G3</accession>
<dbReference type="EMBL" id="QMQA01000347">
    <property type="protein sequence ID" value="RLE09827.1"/>
    <property type="molecule type" value="Genomic_DNA"/>
</dbReference>
<organism evidence="1 2">
    <name type="scientific">Aerophobetes bacterium</name>
    <dbReference type="NCBI Taxonomy" id="2030807"/>
    <lineage>
        <taxon>Bacteria</taxon>
        <taxon>Candidatus Aerophobota</taxon>
    </lineage>
</organism>
<protein>
    <submittedName>
        <fullName evidence="1">Uncharacterized protein</fullName>
    </submittedName>
</protein>
<sequence length="375" mass="42098">FIAYYSSSIHVVKRAPFEKVIADQIAEIGKSIDRDFEKAVEISTKRALLAATGWVIKEGAYLDNATLRLEELITNGTIYGNETFIMLNNTLQDWLKKMEESFTEFDIDLSYRNLRVKSGDGFDIVVSVDFGMNISDKQQIFAINKDQEKHITVSVDYIEDPVYPLNTGGYVGRSIERFPYPYHAIKILTGTVIGNCSGNVTFDINDSQAGEKILVTNSSLGVSGFLGVISESGDIPSVSCYMINATDAVNTVKYFTQLSGYHEVYLDNISGGVWSLPIKEAIEHGYYTHFENSSGPDIIGRLEGKLEETVNGIESFVNIPELQCSDIPVKINQVSADYLYFQDKDYIGKCVRGLPEWFRMDDIRAKKYNLTELME</sequence>
<proteinExistence type="predicted"/>
<gene>
    <name evidence="1" type="ORF">DRJ04_09590</name>
</gene>
<reference evidence="1 2" key="1">
    <citation type="submission" date="2018-06" db="EMBL/GenBank/DDBJ databases">
        <title>Extensive metabolic versatility and redundancy in microbially diverse, dynamic hydrothermal sediments.</title>
        <authorList>
            <person name="Dombrowski N."/>
            <person name="Teske A."/>
            <person name="Baker B.J."/>
        </authorList>
    </citation>
    <scope>NUCLEOTIDE SEQUENCE [LARGE SCALE GENOMIC DNA]</scope>
    <source>
        <strain evidence="1">B3_G15</strain>
    </source>
</reference>
<evidence type="ECO:0000313" key="2">
    <source>
        <dbReference type="Proteomes" id="UP000280417"/>
    </source>
</evidence>
<name>A0A662D7G3_UNCAE</name>